<comment type="similarity">
    <text evidence="1">Belongs to the gamma-glutamyltransferase family.</text>
</comment>
<dbReference type="Gene3D" id="3.60.20.40">
    <property type="match status" value="1"/>
</dbReference>
<keyword evidence="3" id="KW-1185">Reference proteome</keyword>
<sequence length="520" mass="56948">MGLAGGVIFTIYDAPTGKVEVINARERAPRNIPPNLLDDCRDGLLFGSRWIAVPGELRGYEEAHRRYGKLPWKALFEPALEILRPGVRIPEVLGRFLRHPFLRKSLEEASLRKLFSDEEGNILAAGDLLRWPAMAETLRSVSENGADELYLGKTAEKLVEDVRSQGGSLTLDDLRDYRASVRSAAKSELGDYAVYSAPRPAAGPILFFILNVLKGNEFESRSSNGHLALQIADVRDSNPGLRLLNDFERRRLRESQRFNFTKDSFESWKAEAYHYIAETLKFANGQKTKVDDPDFSKIGEDIINHLISDSFAAAVRESIDARGDHPAAHYGETAQAAWSPYGTSHVAVLAQDGSAVSATSTINQPFGSMVFSQQTGLILNNEMADFCMKQSERKVSPGEMPPSSMTPSILISRDGKSKLVIGGSGGTLIIPAVALAIANKLWFGYGLEGAIQAPILYATKNGSLEVESNFDKDIMAALRGRGHTINVAKYPLNVVQGVSKDGPCIVPYSDRRKNGEASGY</sequence>
<protein>
    <recommendedName>
        <fullName evidence="4">Gamma-glutamyltransferase</fullName>
    </recommendedName>
</protein>
<reference evidence="2 3" key="1">
    <citation type="journal article" date="2022" name="Gigascience">
        <title>A chromosome-level genome assembly and annotation of the desert horned lizard, Phrynosoma platyrhinos, provides insight into chromosomal rearrangements among reptiles.</title>
        <authorList>
            <person name="Koochekian N."/>
            <person name="Ascanio A."/>
            <person name="Farleigh K."/>
            <person name="Card D.C."/>
            <person name="Schield D.R."/>
            <person name="Castoe T.A."/>
            <person name="Jezkova T."/>
        </authorList>
    </citation>
    <scope>NUCLEOTIDE SEQUENCE [LARGE SCALE GENOMIC DNA]</scope>
    <source>
        <strain evidence="2">NK-2021</strain>
    </source>
</reference>
<gene>
    <name evidence="2" type="ORF">JD844_015277</name>
</gene>
<name>A0ABQ7T8B2_PHRPL</name>
<comment type="caution">
    <text evidence="2">The sequence shown here is derived from an EMBL/GenBank/DDBJ whole genome shotgun (WGS) entry which is preliminary data.</text>
</comment>
<evidence type="ECO:0000256" key="1">
    <source>
        <dbReference type="ARBA" id="ARBA00009381"/>
    </source>
</evidence>
<dbReference type="Gene3D" id="1.10.246.130">
    <property type="match status" value="1"/>
</dbReference>
<dbReference type="InterPro" id="IPR000101">
    <property type="entry name" value="GGT_peptidase"/>
</dbReference>
<dbReference type="InterPro" id="IPR043138">
    <property type="entry name" value="GGT_lsub"/>
</dbReference>
<dbReference type="Proteomes" id="UP000826234">
    <property type="component" value="Unassembled WGS sequence"/>
</dbReference>
<dbReference type="InterPro" id="IPR043137">
    <property type="entry name" value="GGT_ssub_C"/>
</dbReference>
<dbReference type="SUPFAM" id="SSF56235">
    <property type="entry name" value="N-terminal nucleophile aminohydrolases (Ntn hydrolases)"/>
    <property type="match status" value="1"/>
</dbReference>
<dbReference type="PRINTS" id="PR01210">
    <property type="entry name" value="GGTRANSPTASE"/>
</dbReference>
<proteinExistence type="inferred from homology"/>
<dbReference type="InterPro" id="IPR029055">
    <property type="entry name" value="Ntn_hydrolases_N"/>
</dbReference>
<dbReference type="EMBL" id="JAIPUX010001211">
    <property type="protein sequence ID" value="KAH0625682.1"/>
    <property type="molecule type" value="Genomic_DNA"/>
</dbReference>
<accession>A0ABQ7T8B2</accession>
<evidence type="ECO:0000313" key="3">
    <source>
        <dbReference type="Proteomes" id="UP000826234"/>
    </source>
</evidence>
<dbReference type="Pfam" id="PF01019">
    <property type="entry name" value="G_glu_transpept"/>
    <property type="match status" value="1"/>
</dbReference>
<organism evidence="2 3">
    <name type="scientific">Phrynosoma platyrhinos</name>
    <name type="common">Desert horned lizard</name>
    <dbReference type="NCBI Taxonomy" id="52577"/>
    <lineage>
        <taxon>Eukaryota</taxon>
        <taxon>Metazoa</taxon>
        <taxon>Chordata</taxon>
        <taxon>Craniata</taxon>
        <taxon>Vertebrata</taxon>
        <taxon>Euteleostomi</taxon>
        <taxon>Lepidosauria</taxon>
        <taxon>Squamata</taxon>
        <taxon>Bifurcata</taxon>
        <taxon>Unidentata</taxon>
        <taxon>Episquamata</taxon>
        <taxon>Toxicofera</taxon>
        <taxon>Iguania</taxon>
        <taxon>Phrynosomatidae</taxon>
        <taxon>Phrynosomatinae</taxon>
        <taxon>Phrynosoma</taxon>
    </lineage>
</organism>
<evidence type="ECO:0008006" key="4">
    <source>
        <dbReference type="Google" id="ProtNLM"/>
    </source>
</evidence>
<dbReference type="PANTHER" id="PTHR45027">
    <property type="entry name" value="PUTATIVE GLUTATHIONE HYDROLASE LIGHT CHAIN"/>
    <property type="match status" value="1"/>
</dbReference>
<dbReference type="PANTHER" id="PTHR45027:SF2">
    <property type="entry name" value="GAMMA-GLUTAMYLTRANSFERASE 5"/>
    <property type="match status" value="1"/>
</dbReference>
<evidence type="ECO:0000313" key="2">
    <source>
        <dbReference type="EMBL" id="KAH0625682.1"/>
    </source>
</evidence>